<dbReference type="Pfam" id="PF03972">
    <property type="entry name" value="MmgE_PrpD_N"/>
    <property type="match status" value="1"/>
</dbReference>
<dbReference type="InterPro" id="IPR042183">
    <property type="entry name" value="MmgE/PrpD_sf_1"/>
</dbReference>
<protein>
    <submittedName>
        <fullName evidence="4">2-methylcitrate dehydratase PrpD</fullName>
    </submittedName>
</protein>
<dbReference type="GO" id="GO:0016829">
    <property type="term" value="F:lyase activity"/>
    <property type="evidence" value="ECO:0007669"/>
    <property type="project" value="InterPro"/>
</dbReference>
<evidence type="ECO:0000259" key="2">
    <source>
        <dbReference type="Pfam" id="PF03972"/>
    </source>
</evidence>
<name>A0A8E2ETV4_9PEZI</name>
<dbReference type="Pfam" id="PF19305">
    <property type="entry name" value="MmgE_PrpD_C"/>
    <property type="match status" value="1"/>
</dbReference>
<comment type="similarity">
    <text evidence="1">Belongs to the PrpD family.</text>
</comment>
<evidence type="ECO:0000313" key="4">
    <source>
        <dbReference type="EMBL" id="OCL04764.1"/>
    </source>
</evidence>
<dbReference type="AlphaFoldDB" id="A0A8E2ETV4"/>
<organism evidence="4 5">
    <name type="scientific">Glonium stellatum</name>
    <dbReference type="NCBI Taxonomy" id="574774"/>
    <lineage>
        <taxon>Eukaryota</taxon>
        <taxon>Fungi</taxon>
        <taxon>Dikarya</taxon>
        <taxon>Ascomycota</taxon>
        <taxon>Pezizomycotina</taxon>
        <taxon>Dothideomycetes</taxon>
        <taxon>Pleosporomycetidae</taxon>
        <taxon>Gloniales</taxon>
        <taxon>Gloniaceae</taxon>
        <taxon>Glonium</taxon>
    </lineage>
</organism>
<dbReference type="InterPro" id="IPR036148">
    <property type="entry name" value="MmgE/PrpD_sf"/>
</dbReference>
<dbReference type="SUPFAM" id="SSF103378">
    <property type="entry name" value="2-methylcitrate dehydratase PrpD"/>
    <property type="match status" value="1"/>
</dbReference>
<dbReference type="InterPro" id="IPR045336">
    <property type="entry name" value="MmgE_PrpD_N"/>
</dbReference>
<evidence type="ECO:0000313" key="5">
    <source>
        <dbReference type="Proteomes" id="UP000250140"/>
    </source>
</evidence>
<keyword evidence="5" id="KW-1185">Reference proteome</keyword>
<dbReference type="OrthoDB" id="10055203at2759"/>
<accession>A0A8E2ETV4</accession>
<dbReference type="Proteomes" id="UP000250140">
    <property type="component" value="Unassembled WGS sequence"/>
</dbReference>
<reference evidence="4 5" key="1">
    <citation type="journal article" date="2016" name="Nat. Commun.">
        <title>Ectomycorrhizal ecology is imprinted in the genome of the dominant symbiotic fungus Cenococcum geophilum.</title>
        <authorList>
            <consortium name="DOE Joint Genome Institute"/>
            <person name="Peter M."/>
            <person name="Kohler A."/>
            <person name="Ohm R.A."/>
            <person name="Kuo A."/>
            <person name="Krutzmann J."/>
            <person name="Morin E."/>
            <person name="Arend M."/>
            <person name="Barry K.W."/>
            <person name="Binder M."/>
            <person name="Choi C."/>
            <person name="Clum A."/>
            <person name="Copeland A."/>
            <person name="Grisel N."/>
            <person name="Haridas S."/>
            <person name="Kipfer T."/>
            <person name="LaButti K."/>
            <person name="Lindquist E."/>
            <person name="Lipzen A."/>
            <person name="Maire R."/>
            <person name="Meier B."/>
            <person name="Mihaltcheva S."/>
            <person name="Molinier V."/>
            <person name="Murat C."/>
            <person name="Poggeler S."/>
            <person name="Quandt C.A."/>
            <person name="Sperisen C."/>
            <person name="Tritt A."/>
            <person name="Tisserant E."/>
            <person name="Crous P.W."/>
            <person name="Henrissat B."/>
            <person name="Nehls U."/>
            <person name="Egli S."/>
            <person name="Spatafora J.W."/>
            <person name="Grigoriev I.V."/>
            <person name="Martin F.M."/>
        </authorList>
    </citation>
    <scope>NUCLEOTIDE SEQUENCE [LARGE SCALE GENOMIC DNA]</scope>
    <source>
        <strain evidence="4 5">CBS 207.34</strain>
    </source>
</reference>
<evidence type="ECO:0000259" key="3">
    <source>
        <dbReference type="Pfam" id="PF19305"/>
    </source>
</evidence>
<dbReference type="GO" id="GO:0005739">
    <property type="term" value="C:mitochondrion"/>
    <property type="evidence" value="ECO:0007669"/>
    <property type="project" value="TreeGrafter"/>
</dbReference>
<dbReference type="EMBL" id="KV750442">
    <property type="protein sequence ID" value="OCL04764.1"/>
    <property type="molecule type" value="Genomic_DNA"/>
</dbReference>
<sequence length="400" mass="44014">MSWVLSSRNHQAIRIALLYYFPKFLSRGPNWQYMSGSTIPNGFRLPGTSYILDPLKSSFDVGTAIRYLDHNDAIAGADWGHPLDNLGAVLAVADWLCRSSEAGVVTHSGPPLIMKTILVALVKAYEIQGCMLFRNAFNAYGLDHVILVKLASAAKGNTIPRKGWAAGDACMKATQLALLTRAGQPGSPTPLTMPRRGWVIENIIFKTMPVEGHALSSVEAAMIHFKALQARQLSAESDINKIIIRMNAAADMIINKSEPLTNAADRDHCLQCLVALTFLKGALSEAVDFLDSSMWSNNSSLDSLREKIEIFADKQLTEDYMDFNIKSLAAGMTVKLSDGSQLDETQDVVREKSQKNMRLMFSQDEINGILTMVEEKANEEKTVSEFLDLPVRESAIGSKL</sequence>
<dbReference type="PANTHER" id="PTHR16943">
    <property type="entry name" value="2-METHYLCITRATE DEHYDRATASE-RELATED"/>
    <property type="match status" value="1"/>
</dbReference>
<evidence type="ECO:0000256" key="1">
    <source>
        <dbReference type="ARBA" id="ARBA00006174"/>
    </source>
</evidence>
<feature type="domain" description="MmgE/PrpD C-terminal" evidence="3">
    <location>
        <begin position="209"/>
        <end position="346"/>
    </location>
</feature>
<dbReference type="PANTHER" id="PTHR16943:SF15">
    <property type="entry name" value="DEHYDRATASE (PRPD), PUTATIVE-RELATED"/>
    <property type="match status" value="1"/>
</dbReference>
<dbReference type="Gene3D" id="3.30.1330.120">
    <property type="entry name" value="2-methylcitrate dehydratase PrpD"/>
    <property type="match status" value="1"/>
</dbReference>
<proteinExistence type="inferred from homology"/>
<gene>
    <name evidence="4" type="ORF">AOQ84DRAFT_433339</name>
</gene>
<feature type="domain" description="MmgE/PrpD N-terminal" evidence="2">
    <location>
        <begin position="32"/>
        <end position="154"/>
    </location>
</feature>
<dbReference type="InterPro" id="IPR005656">
    <property type="entry name" value="MmgE_PrpD"/>
</dbReference>
<dbReference type="Gene3D" id="1.10.4100.10">
    <property type="entry name" value="2-methylcitrate dehydratase PrpD"/>
    <property type="match status" value="1"/>
</dbReference>
<dbReference type="InterPro" id="IPR045337">
    <property type="entry name" value="MmgE_PrpD_C"/>
</dbReference>
<dbReference type="InterPro" id="IPR042188">
    <property type="entry name" value="MmgE/PrpD_sf_2"/>
</dbReference>